<dbReference type="EC" id="5.5.1.4" evidence="6"/>
<dbReference type="Pfam" id="PF01658">
    <property type="entry name" value="Inos-1-P_synth"/>
    <property type="match status" value="1"/>
</dbReference>
<dbReference type="STRING" id="1257118.L8GW32"/>
<dbReference type="Gene3D" id="3.40.50.720">
    <property type="entry name" value="NAD(P)-binding Rossmann-like Domain"/>
    <property type="match status" value="2"/>
</dbReference>
<gene>
    <name evidence="16" type="ORF">ACA1_058810</name>
</gene>
<dbReference type="OrthoDB" id="2887at2759"/>
<dbReference type="Pfam" id="PF07994">
    <property type="entry name" value="NAD_binding_5"/>
    <property type="match status" value="1"/>
</dbReference>
<keyword evidence="10" id="KW-0520">NAD</keyword>
<accession>L8GW32</accession>
<evidence type="ECO:0000256" key="6">
    <source>
        <dbReference type="ARBA" id="ARBA00012125"/>
    </source>
</evidence>
<keyword evidence="7" id="KW-0963">Cytoplasm</keyword>
<evidence type="ECO:0000313" key="16">
    <source>
        <dbReference type="EMBL" id="ELR17215.1"/>
    </source>
</evidence>
<dbReference type="PIRSF" id="PIRSF015578">
    <property type="entry name" value="Myoinos-ppht_syn"/>
    <property type="match status" value="1"/>
</dbReference>
<keyword evidence="11" id="KW-0443">Lipid metabolism</keyword>
<dbReference type="InterPro" id="IPR002587">
    <property type="entry name" value="Myo-inos-1-P_Synthase"/>
</dbReference>
<evidence type="ECO:0000256" key="9">
    <source>
        <dbReference type="ARBA" id="ARBA00022550"/>
    </source>
</evidence>
<dbReference type="FunFam" id="3.40.50.720:FF:000107">
    <property type="entry name" value="inositol-3-phosphate synthase"/>
    <property type="match status" value="1"/>
</dbReference>
<evidence type="ECO:0000256" key="11">
    <source>
        <dbReference type="ARBA" id="ARBA00023098"/>
    </source>
</evidence>
<comment type="catalytic activity">
    <reaction evidence="1">
        <text>D-glucose 6-phosphate = 1D-myo-inositol 3-phosphate</text>
        <dbReference type="Rhea" id="RHEA:10716"/>
        <dbReference type="ChEBI" id="CHEBI:58401"/>
        <dbReference type="ChEBI" id="CHEBI:61548"/>
        <dbReference type="EC" id="5.5.1.4"/>
    </reaction>
</comment>
<dbReference type="AlphaFoldDB" id="L8GW32"/>
<dbReference type="KEGG" id="acan:ACA1_058810"/>
<dbReference type="VEuPathDB" id="AmoebaDB:ACA1_058810"/>
<dbReference type="InterPro" id="IPR036291">
    <property type="entry name" value="NAD(P)-bd_dom_sf"/>
</dbReference>
<dbReference type="GO" id="GO:0004512">
    <property type="term" value="F:inositol-3-phosphate synthase activity"/>
    <property type="evidence" value="ECO:0007669"/>
    <property type="project" value="UniProtKB-EC"/>
</dbReference>
<comment type="subcellular location">
    <subcellularLocation>
        <location evidence="3">Cytoplasm</location>
    </subcellularLocation>
</comment>
<dbReference type="GeneID" id="14918322"/>
<evidence type="ECO:0000256" key="13">
    <source>
        <dbReference type="ARBA" id="ARBA00023235"/>
    </source>
</evidence>
<proteinExistence type="inferred from homology"/>
<dbReference type="GO" id="GO:0006021">
    <property type="term" value="P:inositol biosynthetic process"/>
    <property type="evidence" value="ECO:0007669"/>
    <property type="project" value="UniProtKB-UniPathway"/>
</dbReference>
<evidence type="ECO:0000256" key="12">
    <source>
        <dbReference type="ARBA" id="ARBA00023209"/>
    </source>
</evidence>
<evidence type="ECO:0000256" key="14">
    <source>
        <dbReference type="ARBA" id="ARBA00023264"/>
    </source>
</evidence>
<comment type="pathway">
    <text evidence="4">Polyol metabolism; myo-inositol biosynthesis; myo-inositol from D-glucose 6-phosphate: step 1/2.</text>
</comment>
<keyword evidence="14" id="KW-1208">Phospholipid metabolism</keyword>
<dbReference type="EMBL" id="KB007974">
    <property type="protein sequence ID" value="ELR17215.1"/>
    <property type="molecule type" value="Genomic_DNA"/>
</dbReference>
<dbReference type="InterPro" id="IPR013021">
    <property type="entry name" value="Myo-inos-1-P_Synthase_GAPDH"/>
</dbReference>
<comment type="cofactor">
    <cofactor evidence="2">
        <name>NAD(+)</name>
        <dbReference type="ChEBI" id="CHEBI:57540"/>
    </cofactor>
</comment>
<evidence type="ECO:0000256" key="1">
    <source>
        <dbReference type="ARBA" id="ARBA00000113"/>
    </source>
</evidence>
<keyword evidence="13" id="KW-0413">Isomerase</keyword>
<dbReference type="FunFam" id="3.30.360.10:FF:000055">
    <property type="entry name" value="Putative myo-inositol-1-phosphate synthase"/>
    <property type="match status" value="1"/>
</dbReference>
<evidence type="ECO:0000256" key="8">
    <source>
        <dbReference type="ARBA" id="ARBA00022516"/>
    </source>
</evidence>
<keyword evidence="8" id="KW-0444">Lipid biosynthesis</keyword>
<comment type="similarity">
    <text evidence="5">Belongs to the myo-inositol 1-phosphate synthase family.</text>
</comment>
<sequence length="521" mass="57606">MRPSTHHQSTFKVASDKVKYNEEHIEAEYEYQTTVVEVKDGEAIVKPVAKSYTFRTQRDVGRVGTMIVGLGGNNGTTVVAGIIANREGITWRTNKGVQTPNYWGSVTQASTLRLGSDAAGDDVYIPFHSVLPMVDPNELVVSGWDISGQNLAEAMERAQVLPYDLQRQLVPLMKDMKPLPSIYEPDFIAANQADRADNLIEGTKADQLAKIRKDIREFKEANKLDRVIVLWSANTERFCDVATGLNDTADNLMASINNNEKEVSPSTIFAVASILEGAPYINGSPQNTFVPGVVELAQRHNVSIAGDDFKTGQTKMKSVMVDWLIGAGIKPVSIVSYNHLGNNDGKNLSAPSQFRSKEISKSNVVDDMVASNQILYEADEHPDHVVVIKYVPYVGDSKRALDEYTSRIFLGGHNTIAMHNTCEDSLLAAPLIIDLIILMELMERIAVKETSNEKDEFEKFHPVQSILSYLLKAPVVPAGTPVVNALMKQRAAMENLFRACVGLPPENNMLLECKLRERPTF</sequence>
<organism evidence="16 17">
    <name type="scientific">Acanthamoeba castellanii (strain ATCC 30010 / Neff)</name>
    <dbReference type="NCBI Taxonomy" id="1257118"/>
    <lineage>
        <taxon>Eukaryota</taxon>
        <taxon>Amoebozoa</taxon>
        <taxon>Discosea</taxon>
        <taxon>Longamoebia</taxon>
        <taxon>Centramoebida</taxon>
        <taxon>Acanthamoebidae</taxon>
        <taxon>Acanthamoeba</taxon>
    </lineage>
</organism>
<dbReference type="UniPathway" id="UPA00823">
    <property type="reaction ID" value="UER00787"/>
</dbReference>
<keyword evidence="12" id="KW-0594">Phospholipid biosynthesis</keyword>
<feature type="domain" description="Myo-inositol-1-phosphate synthase GAPDH-like" evidence="15">
    <location>
        <begin position="312"/>
        <end position="425"/>
    </location>
</feature>
<protein>
    <recommendedName>
        <fullName evidence="6">inositol-3-phosphate synthase</fullName>
        <ecNumber evidence="6">5.5.1.4</ecNumber>
    </recommendedName>
</protein>
<keyword evidence="17" id="KW-1185">Reference proteome</keyword>
<dbReference type="GO" id="GO:0008654">
    <property type="term" value="P:phospholipid biosynthetic process"/>
    <property type="evidence" value="ECO:0007669"/>
    <property type="project" value="UniProtKB-KW"/>
</dbReference>
<evidence type="ECO:0000256" key="4">
    <source>
        <dbReference type="ARBA" id="ARBA00005117"/>
    </source>
</evidence>
<evidence type="ECO:0000256" key="10">
    <source>
        <dbReference type="ARBA" id="ARBA00023027"/>
    </source>
</evidence>
<dbReference type="RefSeq" id="XP_004339228.1">
    <property type="nucleotide sequence ID" value="XM_004339180.1"/>
</dbReference>
<dbReference type="OMA" id="VYVPMKE"/>
<dbReference type="SUPFAM" id="SSF55347">
    <property type="entry name" value="Glyceraldehyde-3-phosphate dehydrogenase-like, C-terminal domain"/>
    <property type="match status" value="1"/>
</dbReference>
<dbReference type="FunFam" id="3.40.50.720:FF:000069">
    <property type="entry name" value="Inositol-3-phosphate synthase 1"/>
    <property type="match status" value="1"/>
</dbReference>
<reference evidence="16 17" key="1">
    <citation type="journal article" date="2013" name="Genome Biol.">
        <title>Genome of Acanthamoeba castellanii highlights extensive lateral gene transfer and early evolution of tyrosine kinase signaling.</title>
        <authorList>
            <person name="Clarke M."/>
            <person name="Lohan A.J."/>
            <person name="Liu B."/>
            <person name="Lagkouvardos I."/>
            <person name="Roy S."/>
            <person name="Zafar N."/>
            <person name="Bertelli C."/>
            <person name="Schilde C."/>
            <person name="Kianianmomeni A."/>
            <person name="Burglin T.R."/>
            <person name="Frech C."/>
            <person name="Turcotte B."/>
            <person name="Kopec K.O."/>
            <person name="Synnott J.M."/>
            <person name="Choo C."/>
            <person name="Paponov I."/>
            <person name="Finkler A."/>
            <person name="Soon Heng Tan C."/>
            <person name="Hutchins A.P."/>
            <person name="Weinmeier T."/>
            <person name="Rattei T."/>
            <person name="Chu J.S."/>
            <person name="Gimenez G."/>
            <person name="Irimia M."/>
            <person name="Rigden D.J."/>
            <person name="Fitzpatrick D.A."/>
            <person name="Lorenzo-Morales J."/>
            <person name="Bateman A."/>
            <person name="Chiu C.H."/>
            <person name="Tang P."/>
            <person name="Hegemann P."/>
            <person name="Fromm H."/>
            <person name="Raoult D."/>
            <person name="Greub G."/>
            <person name="Miranda-Saavedra D."/>
            <person name="Chen N."/>
            <person name="Nash P."/>
            <person name="Ginger M.L."/>
            <person name="Horn M."/>
            <person name="Schaap P."/>
            <person name="Caler L."/>
            <person name="Loftus B."/>
        </authorList>
    </citation>
    <scope>NUCLEOTIDE SEQUENCE [LARGE SCALE GENOMIC DNA]</scope>
    <source>
        <strain evidence="16 17">Neff</strain>
    </source>
</reference>
<evidence type="ECO:0000256" key="2">
    <source>
        <dbReference type="ARBA" id="ARBA00001911"/>
    </source>
</evidence>
<evidence type="ECO:0000259" key="15">
    <source>
        <dbReference type="Pfam" id="PF01658"/>
    </source>
</evidence>
<dbReference type="SUPFAM" id="SSF51735">
    <property type="entry name" value="NAD(P)-binding Rossmann-fold domains"/>
    <property type="match status" value="1"/>
</dbReference>
<evidence type="ECO:0000256" key="3">
    <source>
        <dbReference type="ARBA" id="ARBA00004496"/>
    </source>
</evidence>
<evidence type="ECO:0000256" key="7">
    <source>
        <dbReference type="ARBA" id="ARBA00022490"/>
    </source>
</evidence>
<name>L8GW32_ACACF</name>
<dbReference type="GO" id="GO:0005737">
    <property type="term" value="C:cytoplasm"/>
    <property type="evidence" value="ECO:0007669"/>
    <property type="project" value="UniProtKB-SubCell"/>
</dbReference>
<keyword evidence="9" id="KW-0398">Inositol biosynthesis</keyword>
<evidence type="ECO:0000313" key="17">
    <source>
        <dbReference type="Proteomes" id="UP000011083"/>
    </source>
</evidence>
<dbReference type="PANTHER" id="PTHR11510">
    <property type="entry name" value="MYO-INOSITOL-1 PHOSPHATE SYNTHASE"/>
    <property type="match status" value="1"/>
</dbReference>
<evidence type="ECO:0000256" key="5">
    <source>
        <dbReference type="ARBA" id="ARBA00010813"/>
    </source>
</evidence>
<dbReference type="Proteomes" id="UP000011083">
    <property type="component" value="Unassembled WGS sequence"/>
</dbReference>